<dbReference type="Pfam" id="PF02518">
    <property type="entry name" value="HATPase_c"/>
    <property type="match status" value="1"/>
</dbReference>
<dbReference type="Gene3D" id="3.40.50.2300">
    <property type="match status" value="1"/>
</dbReference>
<comment type="subcellular location">
    <subcellularLocation>
        <location evidence="2">Endoplasmic reticulum membrane</location>
        <topology evidence="2">Multi-pass membrane protein</topology>
    </subcellularLocation>
</comment>
<feature type="compositionally biased region" description="Polar residues" evidence="17">
    <location>
        <begin position="925"/>
        <end position="940"/>
    </location>
</feature>
<keyword evidence="9" id="KW-0378">Hydrolase</keyword>
<feature type="active site" description="Proton donor/acceptor" evidence="13">
    <location>
        <position position="463"/>
    </location>
</feature>
<dbReference type="FunFam" id="1.10.287.130:FF:000023">
    <property type="entry name" value="Sensor histidine kinase/response regulator, putative"/>
    <property type="match status" value="1"/>
</dbReference>
<comment type="cofactor">
    <cofactor evidence="14">
        <name>Mg(2+)</name>
        <dbReference type="ChEBI" id="CHEBI:18420"/>
    </cofactor>
    <cofactor evidence="14">
        <name>Mn(2+)</name>
        <dbReference type="ChEBI" id="CHEBI:29035"/>
    </cofactor>
    <text evidence="14">Probably binds two magnesium or manganese ions per subunit.</text>
</comment>
<dbReference type="GO" id="GO:0005886">
    <property type="term" value="C:plasma membrane"/>
    <property type="evidence" value="ECO:0007669"/>
    <property type="project" value="TreeGrafter"/>
</dbReference>
<dbReference type="GO" id="GO:0004518">
    <property type="term" value="F:nuclease activity"/>
    <property type="evidence" value="ECO:0007669"/>
    <property type="project" value="InterPro"/>
</dbReference>
<evidence type="ECO:0000256" key="17">
    <source>
        <dbReference type="SAM" id="MobiDB-lite"/>
    </source>
</evidence>
<feature type="site" description="Important for catalytic activity" evidence="15">
    <location>
        <position position="535"/>
    </location>
</feature>
<evidence type="ECO:0000256" key="2">
    <source>
        <dbReference type="ARBA" id="ARBA00004477"/>
    </source>
</evidence>
<keyword evidence="14" id="KW-0464">Manganese</keyword>
<dbReference type="Pfam" id="PF00512">
    <property type="entry name" value="HisKA"/>
    <property type="match status" value="1"/>
</dbReference>
<feature type="binding site" evidence="14">
    <location>
        <position position="257"/>
    </location>
    <ligand>
        <name>Mg(2+)</name>
        <dbReference type="ChEBI" id="CHEBI:18420"/>
        <label>1</label>
    </ligand>
</feature>
<evidence type="ECO:0000256" key="15">
    <source>
        <dbReference type="PIRSR" id="PIRSR604808-3"/>
    </source>
</evidence>
<evidence type="ECO:0000313" key="21">
    <source>
        <dbReference type="Proteomes" id="UP000327013"/>
    </source>
</evidence>
<dbReference type="GO" id="GO:0005789">
    <property type="term" value="C:endoplasmic reticulum membrane"/>
    <property type="evidence" value="ECO:0007669"/>
    <property type="project" value="UniProtKB-SubCell"/>
</dbReference>
<dbReference type="GO" id="GO:0046872">
    <property type="term" value="F:metal ion binding"/>
    <property type="evidence" value="ECO:0007669"/>
    <property type="project" value="UniProtKB-KW"/>
</dbReference>
<proteinExistence type="inferred from homology"/>
<dbReference type="PROSITE" id="PS50110">
    <property type="entry name" value="RESPONSE_REGULATORY"/>
    <property type="match status" value="1"/>
</dbReference>
<dbReference type="InterPro" id="IPR005467">
    <property type="entry name" value="His_kinase_dom"/>
</dbReference>
<dbReference type="EMBL" id="VIBQ01000036">
    <property type="protein sequence ID" value="KAB8437393.1"/>
    <property type="molecule type" value="Genomic_DNA"/>
</dbReference>
<feature type="binding site" evidence="14">
    <location>
        <position position="463"/>
    </location>
    <ligand>
        <name>Mg(2+)</name>
        <dbReference type="ChEBI" id="CHEBI:18420"/>
        <label>1</label>
    </ligand>
</feature>
<dbReference type="GO" id="GO:0006281">
    <property type="term" value="P:DNA repair"/>
    <property type="evidence" value="ECO:0007669"/>
    <property type="project" value="InterPro"/>
</dbReference>
<dbReference type="SMART" id="SM00448">
    <property type="entry name" value="REC"/>
    <property type="match status" value="1"/>
</dbReference>
<dbReference type="Gene3D" id="3.30.565.10">
    <property type="entry name" value="Histidine kinase-like ATPase, C-terminal domain"/>
    <property type="match status" value="1"/>
</dbReference>
<dbReference type="GO" id="GO:0000155">
    <property type="term" value="F:phosphorelay sensor kinase activity"/>
    <property type="evidence" value="ECO:0007669"/>
    <property type="project" value="InterPro"/>
</dbReference>
<evidence type="ECO:0000256" key="8">
    <source>
        <dbReference type="ARBA" id="ARBA00022777"/>
    </source>
</evidence>
<evidence type="ECO:0000313" key="20">
    <source>
        <dbReference type="EMBL" id="KAB8437393.1"/>
    </source>
</evidence>
<dbReference type="InterPro" id="IPR005135">
    <property type="entry name" value="Endo/exonuclease/phosphatase"/>
</dbReference>
<feature type="site" description="Interaction with DNA substrate" evidence="15">
    <location>
        <position position="567"/>
    </location>
</feature>
<feature type="region of interest" description="Disordered" evidence="17">
    <location>
        <begin position="912"/>
        <end position="996"/>
    </location>
</feature>
<keyword evidence="5 16" id="KW-0597">Phosphoprotein</keyword>
<dbReference type="EC" id="2.7.13.3" evidence="4"/>
<feature type="domain" description="Response regulatory" evidence="19">
    <location>
        <begin position="1796"/>
        <end position="1941"/>
    </location>
</feature>
<feature type="site" description="Transition state stabilizer" evidence="15">
    <location>
        <position position="465"/>
    </location>
</feature>
<dbReference type="SMART" id="SM00387">
    <property type="entry name" value="HATPase_c"/>
    <property type="match status" value="1"/>
</dbReference>
<dbReference type="SUPFAM" id="SSF52172">
    <property type="entry name" value="CheY-like"/>
    <property type="match status" value="1"/>
</dbReference>
<evidence type="ECO:0000256" key="11">
    <source>
        <dbReference type="ARBA" id="ARBA00022842"/>
    </source>
</evidence>
<evidence type="ECO:0000259" key="19">
    <source>
        <dbReference type="PROSITE" id="PS50110"/>
    </source>
</evidence>
<dbReference type="PROSITE" id="PS51435">
    <property type="entry name" value="AP_NUCLEASE_F1_4"/>
    <property type="match status" value="1"/>
</dbReference>
<feature type="compositionally biased region" description="Basic and acidic residues" evidence="17">
    <location>
        <begin position="224"/>
        <end position="235"/>
    </location>
</feature>
<comment type="similarity">
    <text evidence="3">Belongs to the DNA repair enzymes AP/ExoA family.</text>
</comment>
<dbReference type="InterPro" id="IPR001789">
    <property type="entry name" value="Sig_transdc_resp-reg_receiver"/>
</dbReference>
<feature type="binding site" evidence="14">
    <location>
        <position position="566"/>
    </location>
    <ligand>
        <name>Mg(2+)</name>
        <dbReference type="ChEBI" id="CHEBI:18420"/>
        <label>1</label>
    </ligand>
</feature>
<dbReference type="InterPro" id="IPR011006">
    <property type="entry name" value="CheY-like_superfamily"/>
</dbReference>
<feature type="active site" evidence="13">
    <location>
        <position position="421"/>
    </location>
</feature>
<dbReference type="InterPro" id="IPR036691">
    <property type="entry name" value="Endo/exonu/phosph_ase_sf"/>
</dbReference>
<dbReference type="Proteomes" id="UP000327013">
    <property type="component" value="Unassembled WGS sequence"/>
</dbReference>
<dbReference type="InterPro" id="IPR003661">
    <property type="entry name" value="HisK_dim/P_dom"/>
</dbReference>
<dbReference type="InterPro" id="IPR004358">
    <property type="entry name" value="Sig_transdc_His_kin-like_C"/>
</dbReference>
<dbReference type="GO" id="GO:0016787">
    <property type="term" value="F:hydrolase activity"/>
    <property type="evidence" value="ECO:0007669"/>
    <property type="project" value="UniProtKB-KW"/>
</dbReference>
<evidence type="ECO:0000256" key="7">
    <source>
        <dbReference type="ARBA" id="ARBA00022723"/>
    </source>
</evidence>
<keyword evidence="11 14" id="KW-0460">Magnesium</keyword>
<feature type="domain" description="Histidine kinase" evidence="18">
    <location>
        <begin position="1232"/>
        <end position="1522"/>
    </location>
</feature>
<evidence type="ECO:0000256" key="12">
    <source>
        <dbReference type="ARBA" id="ARBA00023170"/>
    </source>
</evidence>
<dbReference type="CDD" id="cd17546">
    <property type="entry name" value="REC_hyHK_CKI1_RcsC-like"/>
    <property type="match status" value="1"/>
</dbReference>
<dbReference type="PROSITE" id="PS50109">
    <property type="entry name" value="HIS_KIN"/>
    <property type="match status" value="1"/>
</dbReference>
<feature type="region of interest" description="Disordered" evidence="17">
    <location>
        <begin position="1871"/>
        <end position="1893"/>
    </location>
</feature>
<dbReference type="SUPFAM" id="SSF55874">
    <property type="entry name" value="ATPase domain of HSP90 chaperone/DNA topoisomerase II/histidine kinase"/>
    <property type="match status" value="1"/>
</dbReference>
<dbReference type="InterPro" id="IPR036890">
    <property type="entry name" value="HATPase_C_sf"/>
</dbReference>
<evidence type="ECO:0000256" key="14">
    <source>
        <dbReference type="PIRSR" id="PIRSR604808-2"/>
    </source>
</evidence>
<dbReference type="OrthoDB" id="303614at2759"/>
<keyword evidence="6" id="KW-0808">Transferase</keyword>
<feature type="compositionally biased region" description="Basic and acidic residues" evidence="17">
    <location>
        <begin position="1069"/>
        <end position="1080"/>
    </location>
</feature>
<feature type="binding site" evidence="14">
    <location>
        <position position="316"/>
    </location>
    <ligand>
        <name>Mg(2+)</name>
        <dbReference type="ChEBI" id="CHEBI:18420"/>
        <label>1</label>
    </ligand>
</feature>
<feature type="region of interest" description="Disordered" evidence="17">
    <location>
        <begin position="1061"/>
        <end position="1082"/>
    </location>
</feature>
<feature type="active site" description="Proton acceptor" evidence="13">
    <location>
        <position position="567"/>
    </location>
</feature>
<name>A0A5N6L0H9_9ROSI</name>
<comment type="catalytic activity">
    <reaction evidence="1">
        <text>ATP + protein L-histidine = ADP + protein N-phospho-L-histidine.</text>
        <dbReference type="EC" id="2.7.13.3"/>
    </reaction>
</comment>
<feature type="binding site" evidence="14">
    <location>
        <position position="465"/>
    </location>
    <ligand>
        <name>Mg(2+)</name>
        <dbReference type="ChEBI" id="CHEBI:18420"/>
        <label>1</label>
    </ligand>
</feature>
<dbReference type="PANTHER" id="PTHR43047">
    <property type="entry name" value="TWO-COMPONENT HISTIDINE PROTEIN KINASE"/>
    <property type="match status" value="1"/>
</dbReference>
<dbReference type="GO" id="GO:0009927">
    <property type="term" value="F:histidine phosphotransfer kinase activity"/>
    <property type="evidence" value="ECO:0007669"/>
    <property type="project" value="TreeGrafter"/>
</dbReference>
<feature type="binding site" evidence="14">
    <location>
        <position position="567"/>
    </location>
    <ligand>
        <name>Mg(2+)</name>
        <dbReference type="ChEBI" id="CHEBI:18420"/>
        <label>1</label>
    </ligand>
</feature>
<comment type="caution">
    <text evidence="20">The sequence shown here is derived from an EMBL/GenBank/DDBJ whole genome shotgun (WGS) entry which is preliminary data.</text>
</comment>
<dbReference type="SUPFAM" id="SSF56219">
    <property type="entry name" value="DNase I-like"/>
    <property type="match status" value="1"/>
</dbReference>
<dbReference type="SMART" id="SM00388">
    <property type="entry name" value="HisKA"/>
    <property type="match status" value="1"/>
</dbReference>
<dbReference type="InterPro" id="IPR036097">
    <property type="entry name" value="HisK_dim/P_sf"/>
</dbReference>
<dbReference type="Pfam" id="PF00072">
    <property type="entry name" value="Response_reg"/>
    <property type="match status" value="1"/>
</dbReference>
<evidence type="ECO:0000256" key="13">
    <source>
        <dbReference type="PIRSR" id="PIRSR604808-1"/>
    </source>
</evidence>
<reference evidence="20 21" key="1">
    <citation type="submission" date="2019-06" db="EMBL/GenBank/DDBJ databases">
        <title>A chromosomal-level reference genome of Carpinus fangiana (Coryloideae, Betulaceae).</title>
        <authorList>
            <person name="Yang X."/>
            <person name="Wang Z."/>
            <person name="Zhang L."/>
            <person name="Hao G."/>
            <person name="Liu J."/>
            <person name="Yang Y."/>
        </authorList>
    </citation>
    <scope>NUCLEOTIDE SEQUENCE [LARGE SCALE GENOMIC DNA]</scope>
    <source>
        <strain evidence="20">Cfa_2016G</strain>
        <tissue evidence="20">Leaf</tissue>
    </source>
</reference>
<evidence type="ECO:0000256" key="4">
    <source>
        <dbReference type="ARBA" id="ARBA00012438"/>
    </source>
</evidence>
<dbReference type="CDD" id="cd00082">
    <property type="entry name" value="HisKA"/>
    <property type="match status" value="1"/>
</dbReference>
<gene>
    <name evidence="20" type="ORF">FH972_025072</name>
</gene>
<sequence length="1955" mass="215657">MSDEPEWSGGGVRYKAKAGWCADGLRAGMACRPSRCSEATSSLAAAAPTYPSPCTLLSVALEDKQMHGRLTRWLLLIRVTVVYFGRLALDSDVRLCTRSGAAALAQARARATPRSLRGKCGAAVSRRHWGLGAVTQHCKKTLAGAFFSCSALDGRRTTASQGFVHIHPLHRPCTPCRVVVLPARGKTEAARPSRSRRALNNTHKPPMSGSLSPPPAASRKRQREHGDTHSVDGPRSKARSTGEYPHLDSHLRIFSWNINGIANFLQPSITNYIKKGTTAAGQVAASPADAPGQILTTSLRNFLKRHRWPQILHLQEVKINPEDEDTKRRVQHAVNYCRSGPDNGPRYTAHFCLPRDRYNATGFGKKVYGVATIIRDDYMLAEVHTVRETDWDAEGRVLVVETKSRLSIWNLYGVNGTGNAYKNPQTGEVVGTRNDRKLAFHKSMFEECQRLERNGYRLILAGDFNVAREAVDAYPKLREKPDQHMLNRKDFVTKFYDDGGGLRLVDTFRHLHPKKRKYTWLPRNKEWRSSCDRIDLCLVSRQIVEEEHALHDADVLMTELDRGPSDHVPRDLARLGAQTGIAGSAQAYERSRMGLRSSPEAAIGACQSLRLLETNRCVQHCARPVSAPLGHATPSLLHIVPTPSLSALAHNSSSTDKWIDTRRTSFCSVLRRCPVATCVCRLCRDLSQWSSRRRCRQGSSTARLRGRGIVPGSSTSTSHHKLCGPTSTVAILLHPIVFSSPKHNSLPGSSMRVDASLNGTKTVHLDNLGRTDDPADCLASLYAPSVAEHSICHYTMNAKRLAPREDSYPCFEVLNLREDPRFVSVPEKAGSPAMTYYCGTPLRTKKGISIGALCVFDDKPRAPMSKEDLCFLDVIAQNIISHLELLRDKSERQRANKMSSYLNIFVDPDYQIQDRRRGAPDSGSWRGSNSNSASTPQRNPLSAPEPPSTVANMASLKVSNPRRASPGLKNASLHSSGYHYHSTRSGSDDAESKNSNSNELRVLEADHTNIYKFGAELLKDSLDLEDGGGVVFFDTVPALDGSSNAGFTKTTRDINEEQYGCKRGSYGHTKRDSGVAEERAPVSTNATPVEVLASAKTAGTEFSSFYVKPLTAMRKRYPRGKLWVFDSEGNLCDSEDERDDNSSRVTQTHGNKEAALIQHHFPGARQVIGLPLLDPRTSRWTHCFAWSTSAWRSFSYETDFLFAIVFCNCITVEKSRLATLAADQQKGDFIGSISHELRSPLHGILGSCEFLQDTEATTFQKSLVDTVDSCARTLLDTISMVLDYSKINSFDRNDRISRRDNGTPAKHGTFLLSDMEPSRALGPSLKIYDNVDLALITEQVIEGVQSGHLFRGASELLHPEHEDSMVTRQFLTQNDVEVVVDIAPGDWMFVTQPGAFRRIVMNIVGNALKYTEKGLVTIKLEKLDEENEAERGTVKSVNTADSHKLDSTVVRLTVSDTGKGITPEYLRTRLFEPFSQEDTLAPGTGLGLSLVKSILEMLHGYIDVRSTLNSGTTVTVTLPMERQTSEAHSGADGAAINGLFPDSESKRADMSGLAKQQKHQTVGIFFHGKESGTASYPIRTLLESVQTYMNQWYGLRNVSRWSGHSKVDMVIADESDLDALLETTSKQSPRPYLVVLCSNASRLAHWNKHSTTDKIEFISKPFGPYKLARALQAHLEQSSLCVSGGSFDVDDEVEVSSEANGVSTRPYEVTGMDELASPTTPVVDTPLEPLQASRPQLLSRRTISATGQELGHLEVETSATTTAMSHAGSAIDPKPVETTQAMPDLPTCGLQEPQPRLLLVDDNPINLKLLETYAKKCKYPHIATATNGLKAVQSFKSSLGDGKPPDIIFMDLSMPVMGGLEATKRIREIESNHGSDEDDEESDVLASQQEGREESRKTMIVALTGLASGKDQVEAFTAGVDLYMTKPIRFKELGKLLDNWKRTELGRIAIQRDED</sequence>
<organism evidence="20 21">
    <name type="scientific">Carpinus fangiana</name>
    <dbReference type="NCBI Taxonomy" id="176857"/>
    <lineage>
        <taxon>Eukaryota</taxon>
        <taxon>Viridiplantae</taxon>
        <taxon>Streptophyta</taxon>
        <taxon>Embryophyta</taxon>
        <taxon>Tracheophyta</taxon>
        <taxon>Spermatophyta</taxon>
        <taxon>Magnoliopsida</taxon>
        <taxon>eudicotyledons</taxon>
        <taxon>Gunneridae</taxon>
        <taxon>Pentapetalae</taxon>
        <taxon>rosids</taxon>
        <taxon>fabids</taxon>
        <taxon>Fagales</taxon>
        <taxon>Betulaceae</taxon>
        <taxon>Carpinus</taxon>
    </lineage>
</organism>
<dbReference type="Gene3D" id="3.60.10.10">
    <property type="entry name" value="Endonuclease/exonuclease/phosphatase"/>
    <property type="match status" value="1"/>
</dbReference>
<evidence type="ECO:0000256" key="3">
    <source>
        <dbReference type="ARBA" id="ARBA00007092"/>
    </source>
</evidence>
<dbReference type="PANTHER" id="PTHR43047:SF72">
    <property type="entry name" value="OSMOSENSING HISTIDINE PROTEIN KINASE SLN1"/>
    <property type="match status" value="1"/>
</dbReference>
<evidence type="ECO:0000256" key="9">
    <source>
        <dbReference type="ARBA" id="ARBA00022801"/>
    </source>
</evidence>
<dbReference type="Gene3D" id="1.10.287.130">
    <property type="match status" value="1"/>
</dbReference>
<accession>A0A5N6L0H9</accession>
<keyword evidence="21" id="KW-1185">Reference proteome</keyword>
<feature type="modified residue" description="4-aspartylphosphate" evidence="16">
    <location>
        <position position="1851"/>
    </location>
</feature>
<protein>
    <recommendedName>
        <fullName evidence="4">histidine kinase</fullName>
        <ecNumber evidence="4">2.7.13.3</ecNumber>
    </recommendedName>
</protein>
<dbReference type="Pfam" id="PF03372">
    <property type="entry name" value="Exo_endo_phos"/>
    <property type="match status" value="1"/>
</dbReference>
<evidence type="ECO:0000256" key="6">
    <source>
        <dbReference type="ARBA" id="ARBA00022679"/>
    </source>
</evidence>
<dbReference type="SUPFAM" id="SSF55781">
    <property type="entry name" value="GAF domain-like"/>
    <property type="match status" value="1"/>
</dbReference>
<keyword evidence="10" id="KW-0256">Endoplasmic reticulum</keyword>
<feature type="region of interest" description="Disordered" evidence="17">
    <location>
        <begin position="185"/>
        <end position="244"/>
    </location>
</feature>
<keyword evidence="12" id="KW-0675">Receptor</keyword>
<dbReference type="SUPFAM" id="SSF47384">
    <property type="entry name" value="Homodimeric domain of signal transducing histidine kinase"/>
    <property type="match status" value="1"/>
</dbReference>
<keyword evidence="7 14" id="KW-0479">Metal-binding</keyword>
<evidence type="ECO:0000259" key="18">
    <source>
        <dbReference type="PROSITE" id="PS50109"/>
    </source>
</evidence>
<evidence type="ECO:0000256" key="10">
    <source>
        <dbReference type="ARBA" id="ARBA00022824"/>
    </source>
</evidence>
<keyword evidence="8" id="KW-0418">Kinase</keyword>
<dbReference type="InterPro" id="IPR003594">
    <property type="entry name" value="HATPase_dom"/>
</dbReference>
<dbReference type="InterPro" id="IPR004808">
    <property type="entry name" value="AP_endonuc_1"/>
</dbReference>
<evidence type="ECO:0000256" key="5">
    <source>
        <dbReference type="ARBA" id="ARBA00022553"/>
    </source>
</evidence>
<evidence type="ECO:0000256" key="1">
    <source>
        <dbReference type="ARBA" id="ARBA00000085"/>
    </source>
</evidence>
<dbReference type="PRINTS" id="PR00344">
    <property type="entry name" value="BCTRLSENSOR"/>
</dbReference>
<evidence type="ECO:0000256" key="16">
    <source>
        <dbReference type="PROSITE-ProRule" id="PRU00169"/>
    </source>
</evidence>